<dbReference type="EMBL" id="BMGY01000019">
    <property type="protein sequence ID" value="GGH86318.1"/>
    <property type="molecule type" value="Genomic_DNA"/>
</dbReference>
<evidence type="ECO:0000313" key="3">
    <source>
        <dbReference type="EMBL" id="GGH86318.1"/>
    </source>
</evidence>
<protein>
    <submittedName>
        <fullName evidence="3">Uncharacterized protein</fullName>
    </submittedName>
</protein>
<proteinExistence type="predicted"/>
<evidence type="ECO:0000256" key="2">
    <source>
        <dbReference type="SAM" id="SignalP"/>
    </source>
</evidence>
<reference evidence="4" key="1">
    <citation type="journal article" date="2019" name="Int. J. Syst. Evol. Microbiol.">
        <title>The Global Catalogue of Microorganisms (GCM) 10K type strain sequencing project: providing services to taxonomists for standard genome sequencing and annotation.</title>
        <authorList>
            <consortium name="The Broad Institute Genomics Platform"/>
            <consortium name="The Broad Institute Genome Sequencing Center for Infectious Disease"/>
            <person name="Wu L."/>
            <person name="Ma J."/>
        </authorList>
    </citation>
    <scope>NUCLEOTIDE SEQUENCE [LARGE SCALE GENOMIC DNA]</scope>
    <source>
        <strain evidence="4">CGMCC 1.14966</strain>
    </source>
</reference>
<accession>A0ABQ2A870</accession>
<keyword evidence="4" id="KW-1185">Reference proteome</keyword>
<gene>
    <name evidence="3" type="ORF">GCM10011495_22610</name>
</gene>
<keyword evidence="2" id="KW-0732">Signal</keyword>
<evidence type="ECO:0000256" key="1">
    <source>
        <dbReference type="SAM" id="MobiDB-lite"/>
    </source>
</evidence>
<name>A0ABQ2A870_9BACT</name>
<feature type="signal peptide" evidence="2">
    <location>
        <begin position="1"/>
        <end position="17"/>
    </location>
</feature>
<sequence>MLKALAWALLARPGVQAAATGQVWAWADDALNASKAATKPGASRDQKRRSGSIRKEKEKQ</sequence>
<comment type="caution">
    <text evidence="3">The sequence shown here is derived from an EMBL/GenBank/DDBJ whole genome shotgun (WGS) entry which is preliminary data.</text>
</comment>
<organism evidence="3 4">
    <name type="scientific">Hymenobacter frigidus</name>
    <dbReference type="NCBI Taxonomy" id="1524095"/>
    <lineage>
        <taxon>Bacteria</taxon>
        <taxon>Pseudomonadati</taxon>
        <taxon>Bacteroidota</taxon>
        <taxon>Cytophagia</taxon>
        <taxon>Cytophagales</taxon>
        <taxon>Hymenobacteraceae</taxon>
        <taxon>Hymenobacter</taxon>
    </lineage>
</organism>
<feature type="region of interest" description="Disordered" evidence="1">
    <location>
        <begin position="34"/>
        <end position="60"/>
    </location>
</feature>
<evidence type="ECO:0000313" key="4">
    <source>
        <dbReference type="Proteomes" id="UP000637774"/>
    </source>
</evidence>
<dbReference type="Proteomes" id="UP000637774">
    <property type="component" value="Unassembled WGS sequence"/>
</dbReference>
<feature type="chain" id="PRO_5047245757" evidence="2">
    <location>
        <begin position="18"/>
        <end position="60"/>
    </location>
</feature>